<dbReference type="Pfam" id="PF07394">
    <property type="entry name" value="DUF1501"/>
    <property type="match status" value="1"/>
</dbReference>
<keyword evidence="2" id="KW-1185">Reference proteome</keyword>
<dbReference type="InterPro" id="IPR019546">
    <property type="entry name" value="TAT_signal_bac_arc"/>
</dbReference>
<dbReference type="Proteomes" id="UP001368500">
    <property type="component" value="Unassembled WGS sequence"/>
</dbReference>
<reference evidence="1 2" key="1">
    <citation type="submission" date="2024-04" db="EMBL/GenBank/DDBJ databases">
        <title>Novel species of the genus Ideonella isolated from streams.</title>
        <authorList>
            <person name="Lu H."/>
        </authorList>
    </citation>
    <scope>NUCLEOTIDE SEQUENCE [LARGE SCALE GENOMIC DNA]</scope>
    <source>
        <strain evidence="1 2">BYS139W</strain>
    </source>
</reference>
<protein>
    <submittedName>
        <fullName evidence="1">DUF1501 domain-containing protein</fullName>
    </submittedName>
</protein>
<dbReference type="InterPro" id="IPR006311">
    <property type="entry name" value="TAT_signal"/>
</dbReference>
<evidence type="ECO:0000313" key="1">
    <source>
        <dbReference type="EMBL" id="MEK8027026.1"/>
    </source>
</evidence>
<dbReference type="PANTHER" id="PTHR43737:SF1">
    <property type="entry name" value="DUF1501 DOMAIN-CONTAINING PROTEIN"/>
    <property type="match status" value="1"/>
</dbReference>
<sequence>MPDADPALPSRRRLLQGLAAAACAGGAARSQVWAMPGGGRSRFVFVLLRGGYDAMTLLVPSASLYREWRPRLAVPWAGADGSTGAQLLDSDWALHPAAADALAPLLRAGQIGFVPFAGTQDLTRSHFETQDTIEGGLAVGGRAPVRSGFLNRLAAVLGGSGQGQALPPVAAATAATGMTAGTTAGMPPGAIASTAALARRLGPIAFSEQLPLAFRGPVAVANTPLRQAPRRVGGEALQPAITRMYAGHVLQRPVDEAFALRAEIARQLQGEMMAADRQAVSARGFEAEARRIGLVLRADHRLAFVDVGGWDTHVGQGSLQGPLPTRLAELGRGLVALADALGHDEWAHTVVVVGSEFGRTLRENGAQGTDHGHGSVWWVAGGGLSGGSPGRPVRGEQVAITATTVHQDRDLPVLNDWRAWVGGLLQRQFALDGRALATVFPEATTVDLGWL</sequence>
<gene>
    <name evidence="1" type="ORF">AACH11_13740</name>
</gene>
<name>A0ABU9BAU6_9BURK</name>
<dbReference type="NCBIfam" id="TIGR01409">
    <property type="entry name" value="TAT_signal_seq"/>
    <property type="match status" value="1"/>
</dbReference>
<dbReference type="PANTHER" id="PTHR43737">
    <property type="entry name" value="BLL7424 PROTEIN"/>
    <property type="match status" value="1"/>
</dbReference>
<dbReference type="RefSeq" id="WP_341374808.1">
    <property type="nucleotide sequence ID" value="NZ_JBBUTF010000012.1"/>
</dbReference>
<dbReference type="EMBL" id="JBBUTF010000012">
    <property type="protein sequence ID" value="MEK8027026.1"/>
    <property type="molecule type" value="Genomic_DNA"/>
</dbReference>
<proteinExistence type="predicted"/>
<organism evidence="1 2">
    <name type="scientific">Pseudaquabacterium rugosum</name>
    <dbReference type="NCBI Taxonomy" id="2984194"/>
    <lineage>
        <taxon>Bacteria</taxon>
        <taxon>Pseudomonadati</taxon>
        <taxon>Pseudomonadota</taxon>
        <taxon>Betaproteobacteria</taxon>
        <taxon>Burkholderiales</taxon>
        <taxon>Sphaerotilaceae</taxon>
        <taxon>Pseudaquabacterium</taxon>
    </lineage>
</organism>
<dbReference type="PROSITE" id="PS51318">
    <property type="entry name" value="TAT"/>
    <property type="match status" value="1"/>
</dbReference>
<evidence type="ECO:0000313" key="2">
    <source>
        <dbReference type="Proteomes" id="UP001368500"/>
    </source>
</evidence>
<accession>A0ABU9BAU6</accession>
<comment type="caution">
    <text evidence="1">The sequence shown here is derived from an EMBL/GenBank/DDBJ whole genome shotgun (WGS) entry which is preliminary data.</text>
</comment>
<dbReference type="InterPro" id="IPR010869">
    <property type="entry name" value="DUF1501"/>
</dbReference>